<reference evidence="2 3" key="1">
    <citation type="journal article" date="2013" name="Genome Announc.">
        <title>Draft Genome Sequences of Helicobacter pylori Strains Isolated from Regions of Low and High Gastric Cancer Risk in Colombia.</title>
        <authorList>
            <person name="Sheh A."/>
            <person name="Piazuelo M.B."/>
            <person name="Wilson K.T."/>
            <person name="Correa P."/>
            <person name="Fox J.G."/>
        </authorList>
    </citation>
    <scope>NUCLEOTIDE SEQUENCE [LARGE SCALE GENOMIC DNA]</scope>
    <source>
        <strain evidence="2 3">PZ5080</strain>
    </source>
</reference>
<evidence type="ECO:0000313" key="2">
    <source>
        <dbReference type="EMBL" id="EQD92263.1"/>
    </source>
</evidence>
<protein>
    <submittedName>
        <fullName evidence="2">Uncharacterized protein</fullName>
    </submittedName>
</protein>
<organism evidence="2 3">
    <name type="scientific">Helicobacter pylori PZ5080</name>
    <dbReference type="NCBI Taxonomy" id="1337394"/>
    <lineage>
        <taxon>Bacteria</taxon>
        <taxon>Pseudomonadati</taxon>
        <taxon>Campylobacterota</taxon>
        <taxon>Epsilonproteobacteria</taxon>
        <taxon>Campylobacterales</taxon>
        <taxon>Helicobacteraceae</taxon>
        <taxon>Helicobacter</taxon>
    </lineage>
</organism>
<dbReference type="EMBL" id="ASYV01000174">
    <property type="protein sequence ID" value="EQD92263.1"/>
    <property type="molecule type" value="Genomic_DNA"/>
</dbReference>
<gene>
    <name evidence="2" type="ORF">L934_03685</name>
</gene>
<evidence type="ECO:0000256" key="1">
    <source>
        <dbReference type="SAM" id="Coils"/>
    </source>
</evidence>
<accession>T2SIM5</accession>
<evidence type="ECO:0000313" key="3">
    <source>
        <dbReference type="Proteomes" id="UP000015663"/>
    </source>
</evidence>
<keyword evidence="1" id="KW-0175">Coiled coil</keyword>
<name>T2SIM5_HELPX</name>
<dbReference type="PATRIC" id="fig|1337394.3.peg.889"/>
<proteinExistence type="predicted"/>
<sequence>MFFTNPLNTPNYFQNNNLFKDVPKNLGLINYGMPTIDYLNAPEKKQSRFADFFNNIIGGATGAGMLTGAISGLGGLIVGGINANEQNKRARESMQMAREQYQRENERYELREKERLNNNEQINNIAKKYSSVMIRL</sequence>
<comment type="caution">
    <text evidence="2">The sequence shown here is derived from an EMBL/GenBank/DDBJ whole genome shotgun (WGS) entry which is preliminary data.</text>
</comment>
<dbReference type="AlphaFoldDB" id="T2SIM5"/>
<dbReference type="Proteomes" id="UP000015663">
    <property type="component" value="Unassembled WGS sequence"/>
</dbReference>
<feature type="coiled-coil region" evidence="1">
    <location>
        <begin position="84"/>
        <end position="118"/>
    </location>
</feature>